<dbReference type="InterPro" id="IPR003439">
    <property type="entry name" value="ABC_transporter-like_ATP-bd"/>
</dbReference>
<dbReference type="GO" id="GO:0005524">
    <property type="term" value="F:ATP binding"/>
    <property type="evidence" value="ECO:0007669"/>
    <property type="project" value="UniProtKB-KW"/>
</dbReference>
<dbReference type="CDD" id="cd00267">
    <property type="entry name" value="ABC_ATPase"/>
    <property type="match status" value="1"/>
</dbReference>
<dbReference type="AlphaFoldDB" id="A0A1I6IM91"/>
<dbReference type="GO" id="GO:0008270">
    <property type="term" value="F:zinc ion binding"/>
    <property type="evidence" value="ECO:0007669"/>
    <property type="project" value="TreeGrafter"/>
</dbReference>
<dbReference type="Proteomes" id="UP000199659">
    <property type="component" value="Unassembled WGS sequence"/>
</dbReference>
<dbReference type="GO" id="GO:0016887">
    <property type="term" value="F:ATP hydrolysis activity"/>
    <property type="evidence" value="ECO:0007669"/>
    <property type="project" value="InterPro"/>
</dbReference>
<dbReference type="InterPro" id="IPR027417">
    <property type="entry name" value="P-loop_NTPase"/>
</dbReference>
<keyword evidence="5" id="KW-1185">Reference proteome</keyword>
<protein>
    <submittedName>
        <fullName evidence="4">Ni2+-binding GTPase involved in regulation of expression and maturation of urease and hydrogenase</fullName>
    </submittedName>
</protein>
<keyword evidence="1" id="KW-0547">Nucleotide-binding</keyword>
<organism evidence="4 5">
    <name type="scientific">Anaeromicropila populeti</name>
    <dbReference type="NCBI Taxonomy" id="37658"/>
    <lineage>
        <taxon>Bacteria</taxon>
        <taxon>Bacillati</taxon>
        <taxon>Bacillota</taxon>
        <taxon>Clostridia</taxon>
        <taxon>Lachnospirales</taxon>
        <taxon>Lachnospiraceae</taxon>
        <taxon>Anaeromicropila</taxon>
    </lineage>
</organism>
<evidence type="ECO:0000256" key="1">
    <source>
        <dbReference type="ARBA" id="ARBA00022741"/>
    </source>
</evidence>
<accession>A0A1I6IM91</accession>
<evidence type="ECO:0000313" key="4">
    <source>
        <dbReference type="EMBL" id="SFR67833.1"/>
    </source>
</evidence>
<evidence type="ECO:0000256" key="2">
    <source>
        <dbReference type="ARBA" id="ARBA00022840"/>
    </source>
</evidence>
<dbReference type="RefSeq" id="WP_092559506.1">
    <property type="nucleotide sequence ID" value="NZ_FOYZ01000003.1"/>
</dbReference>
<dbReference type="Gene3D" id="3.40.50.300">
    <property type="entry name" value="P-loop containing nucleotide triphosphate hydrolases"/>
    <property type="match status" value="2"/>
</dbReference>
<dbReference type="GO" id="GO:0051604">
    <property type="term" value="P:protein maturation"/>
    <property type="evidence" value="ECO:0007669"/>
    <property type="project" value="InterPro"/>
</dbReference>
<dbReference type="GO" id="GO:0003924">
    <property type="term" value="F:GTPase activity"/>
    <property type="evidence" value="ECO:0007669"/>
    <property type="project" value="InterPro"/>
</dbReference>
<dbReference type="InterPro" id="IPR003495">
    <property type="entry name" value="CobW/HypB/UreG_nucleotide-bd"/>
</dbReference>
<dbReference type="PROSITE" id="PS50893">
    <property type="entry name" value="ABC_TRANSPORTER_2"/>
    <property type="match status" value="1"/>
</dbReference>
<dbReference type="SMART" id="SM00382">
    <property type="entry name" value="AAA"/>
    <property type="match status" value="1"/>
</dbReference>
<evidence type="ECO:0000313" key="5">
    <source>
        <dbReference type="Proteomes" id="UP000199659"/>
    </source>
</evidence>
<dbReference type="EMBL" id="FOYZ01000003">
    <property type="protein sequence ID" value="SFR67833.1"/>
    <property type="molecule type" value="Genomic_DNA"/>
</dbReference>
<dbReference type="InterPro" id="IPR017871">
    <property type="entry name" value="ABC_transporter-like_CS"/>
</dbReference>
<dbReference type="InterPro" id="IPR004392">
    <property type="entry name" value="Hyd_mat_HypB"/>
</dbReference>
<dbReference type="SUPFAM" id="SSF52540">
    <property type="entry name" value="P-loop containing nucleoside triphosphate hydrolases"/>
    <property type="match status" value="2"/>
</dbReference>
<gene>
    <name evidence="4" type="ORF">SAMN05661086_00896</name>
</gene>
<dbReference type="PROSITE" id="PS00211">
    <property type="entry name" value="ABC_TRANSPORTER_1"/>
    <property type="match status" value="1"/>
</dbReference>
<dbReference type="InterPro" id="IPR003593">
    <property type="entry name" value="AAA+_ATPase"/>
</dbReference>
<dbReference type="OrthoDB" id="9777530at2"/>
<dbReference type="PANTHER" id="PTHR30134:SF1">
    <property type="entry name" value="COBW_HYPB_UREG NUCLEOTIDE-BINDING DOMAIN-CONTAINING PROTEIN"/>
    <property type="match status" value="1"/>
</dbReference>
<dbReference type="Pfam" id="PF00005">
    <property type="entry name" value="ABC_tran"/>
    <property type="match status" value="1"/>
</dbReference>
<evidence type="ECO:0000259" key="3">
    <source>
        <dbReference type="PROSITE" id="PS50893"/>
    </source>
</evidence>
<dbReference type="PANTHER" id="PTHR30134">
    <property type="entry name" value="HYDROGENASE PROTEIN ASSEMBLY PROTEIN, NICKEL CHAPERONE"/>
    <property type="match status" value="1"/>
</dbReference>
<dbReference type="Pfam" id="PF02492">
    <property type="entry name" value="cobW"/>
    <property type="match status" value="1"/>
</dbReference>
<feature type="domain" description="ABC transporter" evidence="3">
    <location>
        <begin position="255"/>
        <end position="480"/>
    </location>
</feature>
<dbReference type="GO" id="GO:0016151">
    <property type="term" value="F:nickel cation binding"/>
    <property type="evidence" value="ECO:0007669"/>
    <property type="project" value="InterPro"/>
</dbReference>
<name>A0A1I6IM91_9FIRM</name>
<sequence>MKFVTVSGPPSSGKTSVILKVIECMRNSVEKVGVVKFDCLTTYDDILYKKAGVEVMVGLSGNLCPDHFYISNIDDCVKYGTERGFDLLISESAGLCNRCSPHIKEVLAVCVIDSLSGINTPKKIGPMLKFADIIVITKGDIVSQAEREVFTYMVRETNPGAKLLYVNGLTGQGAYELSSCILEAASTNTLDGKKLRFTMPAALCSYCLGETLIGEDYQMGNTKKIPFQQTRNSVEKTWKDFEETDQEDRQEPACIDSLTIIGGQDKSGEKENVKLTIQAGEVICIVGPTGSGKSRLLEDIECMAKGDTPSKRKIEIEGRHLEESRLVAQLSQNMNFVMDASVCDFIKMHARSRKITQMEEVTEKIIQCANELAGEKFTGNTAVTQLSGGQSRALMIADVAFLSSSPIVLIDELENAGVDRGRALELLVQKGKIVLVSTHDPILALLGDKRIIINNGAINQVIETELAEKENLKIMRQMDNKMLALREAIRKGEKIGWNMSDYFVLNEFEKEGNL</sequence>
<dbReference type="STRING" id="37658.SAMN05661086_00896"/>
<reference evidence="4 5" key="1">
    <citation type="submission" date="2016-10" db="EMBL/GenBank/DDBJ databases">
        <authorList>
            <person name="de Groot N.N."/>
        </authorList>
    </citation>
    <scope>NUCLEOTIDE SEQUENCE [LARGE SCALE GENOMIC DNA]</scope>
    <source>
        <strain evidence="4 5">743A</strain>
    </source>
</reference>
<proteinExistence type="predicted"/>
<keyword evidence="2" id="KW-0067">ATP-binding</keyword>